<feature type="region of interest" description="Disordered" evidence="1">
    <location>
        <begin position="154"/>
        <end position="173"/>
    </location>
</feature>
<keyword evidence="3" id="KW-1185">Reference proteome</keyword>
<dbReference type="Proteomes" id="UP000622797">
    <property type="component" value="Unassembled WGS sequence"/>
</dbReference>
<gene>
    <name evidence="2" type="ORF">FSARC_13398</name>
</gene>
<reference evidence="2" key="1">
    <citation type="journal article" date="2020" name="BMC Genomics">
        <title>Correction to: Identification and distribution of gene clusters required for synthesis of sphingolipid metabolism inhibitors in diverse species of the filamentous fungus Fusarium.</title>
        <authorList>
            <person name="Kim H.S."/>
            <person name="Lohmar J.M."/>
            <person name="Busman M."/>
            <person name="Brown D.W."/>
            <person name="Naumann T.A."/>
            <person name="Divon H.H."/>
            <person name="Lysoe E."/>
            <person name="Uhlig S."/>
            <person name="Proctor R.H."/>
        </authorList>
    </citation>
    <scope>NUCLEOTIDE SEQUENCE</scope>
    <source>
        <strain evidence="2">NRRL 20472</strain>
    </source>
</reference>
<sequence>MIAPELTGAISYGPVKNATLELLSTSDFNLSRQHVAENPVWKQDAGDQPHHAAIDIQRLATTSTHDQSVTRNNAAIISKAPGQILHQDKSLSLPQKRPATKWKAANDISCFLSRHPEVKTLTREEIEEEELGKLSAPSRKFAVLFAARQQLKMPKPIPTRTRSPARMRSMSQKKEYYGSDAVCDFDYEDVDAPLYNESEDKDDEDDEPPRKKAAKPIVQPHTESNRTAES</sequence>
<evidence type="ECO:0000313" key="3">
    <source>
        <dbReference type="Proteomes" id="UP000622797"/>
    </source>
</evidence>
<dbReference type="AlphaFoldDB" id="A0A8H4T1V0"/>
<evidence type="ECO:0000313" key="2">
    <source>
        <dbReference type="EMBL" id="KAF4949795.1"/>
    </source>
</evidence>
<accession>A0A8H4T1V0</accession>
<dbReference type="EMBL" id="JABEXW010000995">
    <property type="protein sequence ID" value="KAF4949795.1"/>
    <property type="molecule type" value="Genomic_DNA"/>
</dbReference>
<evidence type="ECO:0000256" key="1">
    <source>
        <dbReference type="SAM" id="MobiDB-lite"/>
    </source>
</evidence>
<proteinExistence type="predicted"/>
<protein>
    <submittedName>
        <fullName evidence="2">Uncharacterized protein</fullName>
    </submittedName>
</protein>
<feature type="compositionally biased region" description="Acidic residues" evidence="1">
    <location>
        <begin position="193"/>
        <end position="207"/>
    </location>
</feature>
<reference evidence="2" key="2">
    <citation type="submission" date="2020-05" db="EMBL/GenBank/DDBJ databases">
        <authorList>
            <person name="Kim H.-S."/>
            <person name="Proctor R.H."/>
            <person name="Brown D.W."/>
        </authorList>
    </citation>
    <scope>NUCLEOTIDE SEQUENCE</scope>
    <source>
        <strain evidence="2">NRRL 20472</strain>
    </source>
</reference>
<feature type="region of interest" description="Disordered" evidence="1">
    <location>
        <begin position="193"/>
        <end position="230"/>
    </location>
</feature>
<organism evidence="2 3">
    <name type="scientific">Fusarium sarcochroum</name>
    <dbReference type="NCBI Taxonomy" id="1208366"/>
    <lineage>
        <taxon>Eukaryota</taxon>
        <taxon>Fungi</taxon>
        <taxon>Dikarya</taxon>
        <taxon>Ascomycota</taxon>
        <taxon>Pezizomycotina</taxon>
        <taxon>Sordariomycetes</taxon>
        <taxon>Hypocreomycetidae</taxon>
        <taxon>Hypocreales</taxon>
        <taxon>Nectriaceae</taxon>
        <taxon>Fusarium</taxon>
        <taxon>Fusarium lateritium species complex</taxon>
    </lineage>
</organism>
<comment type="caution">
    <text evidence="2">The sequence shown here is derived from an EMBL/GenBank/DDBJ whole genome shotgun (WGS) entry which is preliminary data.</text>
</comment>
<name>A0A8H4T1V0_9HYPO</name>